<dbReference type="AlphaFoldDB" id="A0A371NCX9"/>
<gene>
    <name evidence="1" type="ORF">C7452_0377</name>
</gene>
<comment type="caution">
    <text evidence="1">The sequence shown here is derived from an EMBL/GenBank/DDBJ whole genome shotgun (WGS) entry which is preliminary data.</text>
</comment>
<protein>
    <submittedName>
        <fullName evidence="1">Uncharacterized protein</fullName>
    </submittedName>
</protein>
<reference evidence="1 2" key="1">
    <citation type="submission" date="2018-07" db="EMBL/GenBank/DDBJ databases">
        <title>Genomic Encyclopedia of Type Strains, Phase IV (KMG-IV): sequencing the most valuable type-strain genomes for metagenomic binning, comparative biology and taxonomic classification.</title>
        <authorList>
            <person name="Goeker M."/>
        </authorList>
    </citation>
    <scope>NUCLEOTIDE SEQUENCE [LARGE SCALE GENOMIC DNA]</scope>
    <source>
        <strain evidence="1 2">DSM 7466</strain>
    </source>
</reference>
<sequence length="140" mass="16147">MEMTDQRITLRTSRGLLTVAVKNHAEVSIRDIQLKMLLGYCWWNGLPVIETFLDVLEMTLKSAVSDVLEHDELLLDYNVRTNDIPDESNEVELVFNEISADGVQFSIGEDLILRGPDSRGLLRRMTSFRRRVDENVRRVL</sequence>
<keyword evidence="2" id="KW-1185">Reference proteome</keyword>
<dbReference type="EMBL" id="QREL01000001">
    <property type="protein sequence ID" value="REE28369.1"/>
    <property type="molecule type" value="Genomic_DNA"/>
</dbReference>
<proteinExistence type="predicted"/>
<dbReference type="RefSeq" id="WP_245942765.1">
    <property type="nucleotide sequence ID" value="NZ_QREL01000001.1"/>
</dbReference>
<accession>A0A371NCX9</accession>
<organism evidence="1 2">
    <name type="scientific">Methanothermobacter defluvii</name>
    <dbReference type="NCBI Taxonomy" id="49339"/>
    <lineage>
        <taxon>Archaea</taxon>
        <taxon>Methanobacteriati</taxon>
        <taxon>Methanobacteriota</taxon>
        <taxon>Methanomada group</taxon>
        <taxon>Methanobacteria</taxon>
        <taxon>Methanobacteriales</taxon>
        <taxon>Methanobacteriaceae</taxon>
        <taxon>Methanothermobacter</taxon>
    </lineage>
</organism>
<dbReference type="Proteomes" id="UP000256864">
    <property type="component" value="Unassembled WGS sequence"/>
</dbReference>
<evidence type="ECO:0000313" key="1">
    <source>
        <dbReference type="EMBL" id="REE28369.1"/>
    </source>
</evidence>
<evidence type="ECO:0000313" key="2">
    <source>
        <dbReference type="Proteomes" id="UP000256864"/>
    </source>
</evidence>
<name>A0A371NCX9_9EURY</name>